<feature type="compositionally biased region" description="Basic and acidic residues" evidence="1">
    <location>
        <begin position="57"/>
        <end position="72"/>
    </location>
</feature>
<evidence type="ECO:0000313" key="3">
    <source>
        <dbReference type="Proteomes" id="UP001292094"/>
    </source>
</evidence>
<sequence length="72" mass="8466">MYVQYNPCLILSMELVTENEKKRRIEIKITPVGNKRYDFVLPDTTDTPTLTTTNELELERISDRYENPDRSG</sequence>
<dbReference type="EMBL" id="JAWZYT010000885">
    <property type="protein sequence ID" value="KAK4317853.1"/>
    <property type="molecule type" value="Genomic_DNA"/>
</dbReference>
<dbReference type="AlphaFoldDB" id="A0AAE1UBE2"/>
<keyword evidence="3" id="KW-1185">Reference proteome</keyword>
<comment type="caution">
    <text evidence="2">The sequence shown here is derived from an EMBL/GenBank/DDBJ whole genome shotgun (WGS) entry which is preliminary data.</text>
</comment>
<evidence type="ECO:0000313" key="2">
    <source>
        <dbReference type="EMBL" id="KAK4317853.1"/>
    </source>
</evidence>
<reference evidence="2" key="1">
    <citation type="submission" date="2023-11" db="EMBL/GenBank/DDBJ databases">
        <title>Genome assemblies of two species of porcelain crab, Petrolisthes cinctipes and Petrolisthes manimaculis (Anomura: Porcellanidae).</title>
        <authorList>
            <person name="Angst P."/>
        </authorList>
    </citation>
    <scope>NUCLEOTIDE SEQUENCE</scope>
    <source>
        <strain evidence="2">PB745_02</strain>
        <tissue evidence="2">Gill</tissue>
    </source>
</reference>
<feature type="compositionally biased region" description="Low complexity" evidence="1">
    <location>
        <begin position="43"/>
        <end position="53"/>
    </location>
</feature>
<name>A0AAE1UBE2_9EUCA</name>
<accession>A0AAE1UBE2</accession>
<protein>
    <submittedName>
        <fullName evidence="2">Uncharacterized protein</fullName>
    </submittedName>
</protein>
<proteinExistence type="predicted"/>
<dbReference type="Proteomes" id="UP001292094">
    <property type="component" value="Unassembled WGS sequence"/>
</dbReference>
<gene>
    <name evidence="2" type="ORF">Pmani_011092</name>
</gene>
<feature type="region of interest" description="Disordered" evidence="1">
    <location>
        <begin position="43"/>
        <end position="72"/>
    </location>
</feature>
<organism evidence="2 3">
    <name type="scientific">Petrolisthes manimaculis</name>
    <dbReference type="NCBI Taxonomy" id="1843537"/>
    <lineage>
        <taxon>Eukaryota</taxon>
        <taxon>Metazoa</taxon>
        <taxon>Ecdysozoa</taxon>
        <taxon>Arthropoda</taxon>
        <taxon>Crustacea</taxon>
        <taxon>Multicrustacea</taxon>
        <taxon>Malacostraca</taxon>
        <taxon>Eumalacostraca</taxon>
        <taxon>Eucarida</taxon>
        <taxon>Decapoda</taxon>
        <taxon>Pleocyemata</taxon>
        <taxon>Anomura</taxon>
        <taxon>Galatheoidea</taxon>
        <taxon>Porcellanidae</taxon>
        <taxon>Petrolisthes</taxon>
    </lineage>
</organism>
<evidence type="ECO:0000256" key="1">
    <source>
        <dbReference type="SAM" id="MobiDB-lite"/>
    </source>
</evidence>